<dbReference type="GO" id="GO:0000785">
    <property type="term" value="C:chromatin"/>
    <property type="evidence" value="ECO:0007669"/>
    <property type="project" value="TreeGrafter"/>
</dbReference>
<evidence type="ECO:0000256" key="7">
    <source>
        <dbReference type="ARBA" id="ARBA00023163"/>
    </source>
</evidence>
<comment type="subcellular location">
    <subcellularLocation>
        <location evidence="1">Nucleus</location>
    </subcellularLocation>
</comment>
<feature type="region of interest" description="Disordered" evidence="10">
    <location>
        <begin position="198"/>
        <end position="241"/>
    </location>
</feature>
<proteinExistence type="inferred from homology"/>
<evidence type="ECO:0000256" key="4">
    <source>
        <dbReference type="ARBA" id="ARBA00023015"/>
    </source>
</evidence>
<keyword evidence="13" id="KW-1185">Reference proteome</keyword>
<dbReference type="Ensembl" id="ENSGWIT00000035238.1">
    <property type="protein sequence ID" value="ENSGWIP00000032366.1"/>
    <property type="gene ID" value="ENSGWIG00000016678.1"/>
</dbReference>
<keyword evidence="6" id="KW-0010">Activator</keyword>
<evidence type="ECO:0000313" key="13">
    <source>
        <dbReference type="Proteomes" id="UP000694680"/>
    </source>
</evidence>
<evidence type="ECO:0000256" key="6">
    <source>
        <dbReference type="ARBA" id="ARBA00023159"/>
    </source>
</evidence>
<feature type="DNA-binding region" description="HMG box" evidence="9">
    <location>
        <begin position="149"/>
        <end position="217"/>
    </location>
</feature>
<dbReference type="GO" id="GO:0000981">
    <property type="term" value="F:DNA-binding transcription factor activity, RNA polymerase II-specific"/>
    <property type="evidence" value="ECO:0007669"/>
    <property type="project" value="TreeGrafter"/>
</dbReference>
<keyword evidence="4" id="KW-0805">Transcription regulation</keyword>
<reference evidence="12" key="3">
    <citation type="submission" date="2025-09" db="UniProtKB">
        <authorList>
            <consortium name="Ensembl"/>
        </authorList>
    </citation>
    <scope>IDENTIFICATION</scope>
</reference>
<dbReference type="Pfam" id="PF00505">
    <property type="entry name" value="HMG_box"/>
    <property type="match status" value="1"/>
</dbReference>
<dbReference type="Proteomes" id="UP000694680">
    <property type="component" value="Chromosome 5"/>
</dbReference>
<feature type="compositionally biased region" description="Basic residues" evidence="10">
    <location>
        <begin position="222"/>
        <end position="231"/>
    </location>
</feature>
<dbReference type="PROSITE" id="PS50118">
    <property type="entry name" value="HMG_BOX_2"/>
    <property type="match status" value="1"/>
</dbReference>
<dbReference type="GO" id="GO:0060070">
    <property type="term" value="P:canonical Wnt signaling pathway"/>
    <property type="evidence" value="ECO:0007669"/>
    <property type="project" value="TreeGrafter"/>
</dbReference>
<accession>A0A8C5GM26</accession>
<keyword evidence="3" id="KW-0879">Wnt signaling pathway</keyword>
<reference evidence="12" key="2">
    <citation type="submission" date="2025-08" db="UniProtKB">
        <authorList>
            <consortium name="Ensembl"/>
        </authorList>
    </citation>
    <scope>IDENTIFICATION</scope>
</reference>
<dbReference type="Gene3D" id="1.10.30.10">
    <property type="entry name" value="High mobility group box domain"/>
    <property type="match status" value="1"/>
</dbReference>
<comment type="similarity">
    <text evidence="2">Belongs to the TCF/LEF family.</text>
</comment>
<dbReference type="AlphaFoldDB" id="A0A8C5GM26"/>
<reference evidence="12" key="1">
    <citation type="submission" date="2020-06" db="EMBL/GenBank/DDBJ databases">
        <authorList>
            <consortium name="Wellcome Sanger Institute Data Sharing"/>
        </authorList>
    </citation>
    <scope>NUCLEOTIDE SEQUENCE [LARGE SCALE GENOMIC DNA]</scope>
</reference>
<organism evidence="12 13">
    <name type="scientific">Gouania willdenowi</name>
    <name type="common">Blunt-snouted clingfish</name>
    <name type="synonym">Lepadogaster willdenowi</name>
    <dbReference type="NCBI Taxonomy" id="441366"/>
    <lineage>
        <taxon>Eukaryota</taxon>
        <taxon>Metazoa</taxon>
        <taxon>Chordata</taxon>
        <taxon>Craniata</taxon>
        <taxon>Vertebrata</taxon>
        <taxon>Euteleostomi</taxon>
        <taxon>Actinopterygii</taxon>
        <taxon>Neopterygii</taxon>
        <taxon>Teleostei</taxon>
        <taxon>Neoteleostei</taxon>
        <taxon>Acanthomorphata</taxon>
        <taxon>Ovalentaria</taxon>
        <taxon>Blenniimorphae</taxon>
        <taxon>Blenniiformes</taxon>
        <taxon>Gobiesocoidei</taxon>
        <taxon>Gobiesocidae</taxon>
        <taxon>Gobiesocinae</taxon>
        <taxon>Gouania</taxon>
    </lineage>
</organism>
<evidence type="ECO:0000256" key="2">
    <source>
        <dbReference type="ARBA" id="ARBA00006569"/>
    </source>
</evidence>
<keyword evidence="8 9" id="KW-0539">Nucleus</keyword>
<dbReference type="PANTHER" id="PTHR10373:SF38">
    <property type="entry name" value="PROTEIN PANGOLIN, ISOFORM J"/>
    <property type="match status" value="1"/>
</dbReference>
<evidence type="ECO:0000256" key="8">
    <source>
        <dbReference type="ARBA" id="ARBA00023242"/>
    </source>
</evidence>
<evidence type="ECO:0000259" key="11">
    <source>
        <dbReference type="PROSITE" id="PS50118"/>
    </source>
</evidence>
<dbReference type="InterPro" id="IPR036910">
    <property type="entry name" value="HMG_box_dom_sf"/>
</dbReference>
<sequence>MDSRTVLAATCSELTVSSIHTRQHDRSPKTILMEPLDNIYSLVQEEEFNSLLLDVNDVIELCPEIADVVLWASTDPLMSSSPPPPSPPSSTELQSYSVPFLMPEGNNCFHLFGERDLDGVVTAIPSEAPLEPIPVPKKRKRKEDKGTYIKKPPNAFMLFLKSERKTVQEELGIRNSAVLNKLLSERWKSMSAEKREAFQTQAKEEARIHALNNPDWSNKVNYGKKSKKSRTKAPPLPSPSC</sequence>
<dbReference type="GO" id="GO:1990907">
    <property type="term" value="C:beta-catenin-TCF complex"/>
    <property type="evidence" value="ECO:0007669"/>
    <property type="project" value="TreeGrafter"/>
</dbReference>
<evidence type="ECO:0000313" key="12">
    <source>
        <dbReference type="Ensembl" id="ENSGWIP00000032366.1"/>
    </source>
</evidence>
<protein>
    <recommendedName>
        <fullName evidence="11">HMG box domain-containing protein</fullName>
    </recommendedName>
</protein>
<keyword evidence="5 9" id="KW-0238">DNA-binding</keyword>
<keyword evidence="7" id="KW-0804">Transcription</keyword>
<feature type="compositionally biased region" description="Basic and acidic residues" evidence="10">
    <location>
        <begin position="198"/>
        <end position="208"/>
    </location>
</feature>
<dbReference type="SMART" id="SM00398">
    <property type="entry name" value="HMG"/>
    <property type="match status" value="1"/>
</dbReference>
<dbReference type="GO" id="GO:0000978">
    <property type="term" value="F:RNA polymerase II cis-regulatory region sequence-specific DNA binding"/>
    <property type="evidence" value="ECO:0007669"/>
    <property type="project" value="TreeGrafter"/>
</dbReference>
<dbReference type="SUPFAM" id="SSF47095">
    <property type="entry name" value="HMG-box"/>
    <property type="match status" value="1"/>
</dbReference>
<evidence type="ECO:0000256" key="5">
    <source>
        <dbReference type="ARBA" id="ARBA00023125"/>
    </source>
</evidence>
<dbReference type="InterPro" id="IPR024940">
    <property type="entry name" value="TCF/LEF"/>
</dbReference>
<evidence type="ECO:0000256" key="1">
    <source>
        <dbReference type="ARBA" id="ARBA00004123"/>
    </source>
</evidence>
<evidence type="ECO:0000256" key="9">
    <source>
        <dbReference type="PROSITE-ProRule" id="PRU00267"/>
    </source>
</evidence>
<dbReference type="PANTHER" id="PTHR10373">
    <property type="entry name" value="TRANSCRIPTION FACTOR 7 FAMILY MEMBER"/>
    <property type="match status" value="1"/>
</dbReference>
<feature type="domain" description="HMG box" evidence="11">
    <location>
        <begin position="149"/>
        <end position="217"/>
    </location>
</feature>
<evidence type="ECO:0000256" key="3">
    <source>
        <dbReference type="ARBA" id="ARBA00022687"/>
    </source>
</evidence>
<dbReference type="InterPro" id="IPR009071">
    <property type="entry name" value="HMG_box_dom"/>
</dbReference>
<name>A0A8C5GM26_GOUWI</name>
<evidence type="ECO:0000256" key="10">
    <source>
        <dbReference type="SAM" id="MobiDB-lite"/>
    </source>
</evidence>